<comment type="cofactor">
    <cofactor evidence="1">
        <name>Mg(2+)</name>
        <dbReference type="ChEBI" id="CHEBI:18420"/>
    </cofactor>
</comment>
<name>A0A7Y6DY81_9CELL</name>
<keyword evidence="5" id="KW-1185">Reference proteome</keyword>
<organism evidence="4 5">
    <name type="scientific">Cellulomonas humilata</name>
    <dbReference type="NCBI Taxonomy" id="144055"/>
    <lineage>
        <taxon>Bacteria</taxon>
        <taxon>Bacillati</taxon>
        <taxon>Actinomycetota</taxon>
        <taxon>Actinomycetes</taxon>
        <taxon>Micrococcales</taxon>
        <taxon>Cellulomonadaceae</taxon>
        <taxon>Cellulomonas</taxon>
    </lineage>
</organism>
<dbReference type="Gene3D" id="3.40.50.1000">
    <property type="entry name" value="HAD superfamily/HAD-like"/>
    <property type="match status" value="1"/>
</dbReference>
<dbReference type="Gene3D" id="1.20.120.1600">
    <property type="match status" value="1"/>
</dbReference>
<dbReference type="GO" id="GO:0044281">
    <property type="term" value="P:small molecule metabolic process"/>
    <property type="evidence" value="ECO:0007669"/>
    <property type="project" value="UniProtKB-ARBA"/>
</dbReference>
<dbReference type="SUPFAM" id="SSF56784">
    <property type="entry name" value="HAD-like"/>
    <property type="match status" value="1"/>
</dbReference>
<dbReference type="InterPro" id="IPR006439">
    <property type="entry name" value="HAD-SF_hydro_IA"/>
</dbReference>
<dbReference type="NCBIfam" id="TIGR01549">
    <property type="entry name" value="HAD-SF-IA-v1"/>
    <property type="match status" value="1"/>
</dbReference>
<dbReference type="RefSeq" id="WP_175348326.1">
    <property type="nucleotide sequence ID" value="NZ_JABMCI010000067.1"/>
</dbReference>
<dbReference type="Pfam" id="PF00702">
    <property type="entry name" value="Hydrolase"/>
    <property type="match status" value="1"/>
</dbReference>
<dbReference type="InterPro" id="IPR023214">
    <property type="entry name" value="HAD_sf"/>
</dbReference>
<sequence length="247" mass="26664">MRVDGVLFDIDDTLVDTRGAFGHALAGVARRYLPDLPVDRHAELVTVWRADVGGHYAAYTRGEVGFVEQRMTRANELHEQFGGPVLDAAGFEVWDEAFQTEFADAWTAHPDVDDVLDKLLAAGLAVGALSNASVELQTIKLERVSLLERVPMLVGVDTLGFGKPDPRVFAEACRRLGTDPTRTVYVGDELDVDARAAVAAGLVGVWIDRPGERRLPVSPEDLAVARQAGVRVIASLAELPGVLGIDE</sequence>
<reference evidence="4 5" key="1">
    <citation type="submission" date="2020-05" db="EMBL/GenBank/DDBJ databases">
        <title>Genome Sequencing of Type Strains.</title>
        <authorList>
            <person name="Lemaire J.F."/>
            <person name="Inderbitzin P."/>
            <person name="Gregorio O.A."/>
            <person name="Collins S.B."/>
            <person name="Wespe N."/>
            <person name="Knight-Connoni V."/>
        </authorList>
    </citation>
    <scope>NUCLEOTIDE SEQUENCE [LARGE SCALE GENOMIC DNA]</scope>
    <source>
        <strain evidence="4 5">ATCC 25174</strain>
    </source>
</reference>
<accession>A0A7Y6DY81</accession>
<dbReference type="InterPro" id="IPR051400">
    <property type="entry name" value="HAD-like_hydrolase"/>
</dbReference>
<dbReference type="PANTHER" id="PTHR46470">
    <property type="entry name" value="N-ACYLNEURAMINATE-9-PHOSPHATASE"/>
    <property type="match status" value="1"/>
</dbReference>
<keyword evidence="2 4" id="KW-0378">Hydrolase</keyword>
<dbReference type="PANTHER" id="PTHR46470:SF4">
    <property type="entry name" value="5-AMINO-6-(5-PHOSPHO-D-RIBITYLAMINO)URACIL PHOSPHATASE YIGB"/>
    <property type="match status" value="1"/>
</dbReference>
<dbReference type="AlphaFoldDB" id="A0A7Y6DY81"/>
<dbReference type="SFLD" id="SFLDS00003">
    <property type="entry name" value="Haloacid_Dehalogenase"/>
    <property type="match status" value="1"/>
</dbReference>
<dbReference type="PRINTS" id="PR00413">
    <property type="entry name" value="HADHALOGNASE"/>
</dbReference>
<evidence type="ECO:0000256" key="2">
    <source>
        <dbReference type="ARBA" id="ARBA00022801"/>
    </source>
</evidence>
<comment type="caution">
    <text evidence="4">The sequence shown here is derived from an EMBL/GenBank/DDBJ whole genome shotgun (WGS) entry which is preliminary data.</text>
</comment>
<gene>
    <name evidence="4" type="ORF">HP550_14165</name>
</gene>
<evidence type="ECO:0000256" key="3">
    <source>
        <dbReference type="ARBA" id="ARBA00022842"/>
    </source>
</evidence>
<dbReference type="SFLD" id="SFLDG01129">
    <property type="entry name" value="C1.5:_HAD__Beta-PGM__Phosphata"/>
    <property type="match status" value="1"/>
</dbReference>
<evidence type="ECO:0000313" key="5">
    <source>
        <dbReference type="Proteomes" id="UP000565724"/>
    </source>
</evidence>
<dbReference type="Proteomes" id="UP000565724">
    <property type="component" value="Unassembled WGS sequence"/>
</dbReference>
<protein>
    <submittedName>
        <fullName evidence="4">HAD family hydrolase</fullName>
    </submittedName>
</protein>
<dbReference type="EMBL" id="JABMCI010000067">
    <property type="protein sequence ID" value="NUU18398.1"/>
    <property type="molecule type" value="Genomic_DNA"/>
</dbReference>
<proteinExistence type="predicted"/>
<dbReference type="InterPro" id="IPR036412">
    <property type="entry name" value="HAD-like_sf"/>
</dbReference>
<dbReference type="GO" id="GO:0016787">
    <property type="term" value="F:hydrolase activity"/>
    <property type="evidence" value="ECO:0007669"/>
    <property type="project" value="UniProtKB-KW"/>
</dbReference>
<dbReference type="NCBIfam" id="TIGR01509">
    <property type="entry name" value="HAD-SF-IA-v3"/>
    <property type="match status" value="1"/>
</dbReference>
<keyword evidence="3" id="KW-0460">Magnesium</keyword>
<evidence type="ECO:0000313" key="4">
    <source>
        <dbReference type="EMBL" id="NUU18398.1"/>
    </source>
</evidence>
<evidence type="ECO:0000256" key="1">
    <source>
        <dbReference type="ARBA" id="ARBA00001946"/>
    </source>
</evidence>